<feature type="compositionally biased region" description="Basic and acidic residues" evidence="2">
    <location>
        <begin position="1092"/>
        <end position="1111"/>
    </location>
</feature>
<feature type="region of interest" description="Disordered" evidence="2">
    <location>
        <begin position="1"/>
        <end position="27"/>
    </location>
</feature>
<dbReference type="GO" id="GO:0043409">
    <property type="term" value="P:negative regulation of MAPK cascade"/>
    <property type="evidence" value="ECO:0007669"/>
    <property type="project" value="TreeGrafter"/>
</dbReference>
<comment type="caution">
    <text evidence="5">The sequence shown here is derived from an EMBL/GenBank/DDBJ whole genome shotgun (WGS) entry which is preliminary data.</text>
</comment>
<feature type="domain" description="Tyrosine-protein phosphatase" evidence="3">
    <location>
        <begin position="135"/>
        <end position="283"/>
    </location>
</feature>
<evidence type="ECO:0000256" key="1">
    <source>
        <dbReference type="ARBA" id="ARBA00008601"/>
    </source>
</evidence>
<dbReference type="PROSITE" id="PS50054">
    <property type="entry name" value="TYR_PHOSPHATASE_DUAL"/>
    <property type="match status" value="1"/>
</dbReference>
<accession>A0A7K8ZXS0</accession>
<dbReference type="GO" id="GO:0033549">
    <property type="term" value="F:MAP kinase phosphatase activity"/>
    <property type="evidence" value="ECO:0007669"/>
    <property type="project" value="TreeGrafter"/>
</dbReference>
<organism evidence="5 6">
    <name type="scientific">Grallaria varia</name>
    <name type="common">variegated antpitta</name>
    <dbReference type="NCBI Taxonomy" id="117165"/>
    <lineage>
        <taxon>Eukaryota</taxon>
        <taxon>Metazoa</taxon>
        <taxon>Chordata</taxon>
        <taxon>Craniata</taxon>
        <taxon>Vertebrata</taxon>
        <taxon>Euteleostomi</taxon>
        <taxon>Archelosauria</taxon>
        <taxon>Archosauria</taxon>
        <taxon>Dinosauria</taxon>
        <taxon>Saurischia</taxon>
        <taxon>Theropoda</taxon>
        <taxon>Coelurosauria</taxon>
        <taxon>Aves</taxon>
        <taxon>Neognathae</taxon>
        <taxon>Neoaves</taxon>
        <taxon>Telluraves</taxon>
        <taxon>Australaves</taxon>
        <taxon>Passeriformes</taxon>
        <taxon>Formicariidae</taxon>
        <taxon>Grallaria</taxon>
    </lineage>
</organism>
<feature type="non-terminal residue" evidence="5">
    <location>
        <position position="1"/>
    </location>
</feature>
<evidence type="ECO:0000259" key="4">
    <source>
        <dbReference type="PROSITE" id="PS50056"/>
    </source>
</evidence>
<protein>
    <submittedName>
        <fullName evidence="5">DUS27 phosphatase</fullName>
    </submittedName>
</protein>
<dbReference type="InterPro" id="IPR000387">
    <property type="entry name" value="Tyr_Pase_dom"/>
</dbReference>
<evidence type="ECO:0000256" key="2">
    <source>
        <dbReference type="SAM" id="MobiDB-lite"/>
    </source>
</evidence>
<feature type="region of interest" description="Disordered" evidence="2">
    <location>
        <begin position="285"/>
        <end position="318"/>
    </location>
</feature>
<dbReference type="PROSITE" id="PS50056">
    <property type="entry name" value="TYR_PHOSPHATASE_2"/>
    <property type="match status" value="1"/>
</dbReference>
<dbReference type="PANTHER" id="PTHR45682">
    <property type="entry name" value="AGAP008228-PA"/>
    <property type="match status" value="1"/>
</dbReference>
<reference evidence="5 6" key="1">
    <citation type="submission" date="2019-09" db="EMBL/GenBank/DDBJ databases">
        <title>Bird 10,000 Genomes (B10K) Project - Family phase.</title>
        <authorList>
            <person name="Zhang G."/>
        </authorList>
    </citation>
    <scope>NUCLEOTIDE SEQUENCE [LARGE SCALE GENOMIC DNA]</scope>
    <source>
        <strain evidence="5">B10K-DU-001-02</strain>
        <tissue evidence="5">Muscle</tissue>
    </source>
</reference>
<keyword evidence="6" id="KW-1185">Reference proteome</keyword>
<dbReference type="InterPro" id="IPR020422">
    <property type="entry name" value="TYR_PHOSPHATASE_DUAL_dom"/>
</dbReference>
<dbReference type="PANTHER" id="PTHR45682:SF4">
    <property type="entry name" value="SERINE_THREONINE_TYROSINE-INTERACTING-LIKE PROTEIN 2"/>
    <property type="match status" value="1"/>
</dbReference>
<feature type="compositionally biased region" description="Basic and acidic residues" evidence="2">
    <location>
        <begin position="409"/>
        <end position="430"/>
    </location>
</feature>
<dbReference type="SUPFAM" id="SSF52799">
    <property type="entry name" value="(Phosphotyrosine protein) phosphatases II"/>
    <property type="match status" value="1"/>
</dbReference>
<dbReference type="SMART" id="SM00195">
    <property type="entry name" value="DSPc"/>
    <property type="match status" value="1"/>
</dbReference>
<feature type="region of interest" description="Disordered" evidence="2">
    <location>
        <begin position="563"/>
        <end position="590"/>
    </location>
</feature>
<feature type="compositionally biased region" description="Basic and acidic residues" evidence="2">
    <location>
        <begin position="385"/>
        <end position="398"/>
    </location>
</feature>
<feature type="compositionally biased region" description="Basic and acidic residues" evidence="2">
    <location>
        <begin position="953"/>
        <end position="962"/>
    </location>
</feature>
<dbReference type="Proteomes" id="UP000591535">
    <property type="component" value="Unassembled WGS sequence"/>
</dbReference>
<feature type="compositionally biased region" description="Basic and acidic residues" evidence="2">
    <location>
        <begin position="884"/>
        <end position="895"/>
    </location>
</feature>
<feature type="compositionally biased region" description="Polar residues" evidence="2">
    <location>
        <begin position="1023"/>
        <end position="1032"/>
    </location>
</feature>
<dbReference type="GO" id="GO:0008138">
    <property type="term" value="F:protein tyrosine/serine/threonine phosphatase activity"/>
    <property type="evidence" value="ECO:0007669"/>
    <property type="project" value="InterPro"/>
</dbReference>
<evidence type="ECO:0000313" key="6">
    <source>
        <dbReference type="Proteomes" id="UP000591535"/>
    </source>
</evidence>
<evidence type="ECO:0000313" key="5">
    <source>
        <dbReference type="EMBL" id="NXG20482.1"/>
    </source>
</evidence>
<dbReference type="PRINTS" id="PR01909">
    <property type="entry name" value="ADSPHPHTASEA"/>
</dbReference>
<proteinExistence type="inferred from homology"/>
<feature type="compositionally biased region" description="Polar residues" evidence="2">
    <location>
        <begin position="296"/>
        <end position="312"/>
    </location>
</feature>
<dbReference type="InterPro" id="IPR020405">
    <property type="entry name" value="Atypical_DUSP_subfamA"/>
</dbReference>
<dbReference type="EMBL" id="VWZG01007511">
    <property type="protein sequence ID" value="NXG20482.1"/>
    <property type="molecule type" value="Genomic_DNA"/>
</dbReference>
<evidence type="ECO:0000259" key="3">
    <source>
        <dbReference type="PROSITE" id="PS50054"/>
    </source>
</evidence>
<dbReference type="GO" id="GO:0005737">
    <property type="term" value="C:cytoplasm"/>
    <property type="evidence" value="ECO:0007669"/>
    <property type="project" value="TreeGrafter"/>
</dbReference>
<dbReference type="PRINTS" id="PR01908">
    <property type="entry name" value="ADSPHPHTASE"/>
</dbReference>
<feature type="non-terminal residue" evidence="5">
    <location>
        <position position="1156"/>
    </location>
</feature>
<dbReference type="InterPro" id="IPR000340">
    <property type="entry name" value="Dual-sp_phosphatase_cat-dom"/>
</dbReference>
<feature type="compositionally biased region" description="Acidic residues" evidence="2">
    <location>
        <begin position="13"/>
        <end position="22"/>
    </location>
</feature>
<dbReference type="AlphaFoldDB" id="A0A7K8ZXS0"/>
<sequence>MASSRDSDSEQVVPEEEEEDEGQDVKAVQAHYLRSPSPSRYSVISDSNTESIFMEPIHLSSAVAAKQIISEELKTKDVRVGSVCPGMLESAQQLMVEDLYNRVKEKIDDTSLFNTPCVMDLQRALVKDRLETPRDAVDEVWPNVFIAEKSIAVNKSRLKRLGITHVLNAAHGTGVYTGPGFYNGLNIQYLGIEVDDFPDMDISKHFRPAAEFLDEALLTYRGRVLVSSEMGISRSAVLVAAYLMIYHHMTILEALMTLRKKRAIYPNDGFLKQLRELNEQLLEERELEHSGDEEVTPSQSPVGRAGTSSQLSGAVDSESVMGARAHSITVEEEDTSSMLGSFISSSSVSKTSWVSKRSTLISEEEEEQLYEEWRRKQGLSAKEPGVNHERRTSPKHLDQEEEQSDEDVEQRIHDWQCRNEKYQMEGTTREEDGESSMGGRPYPSGEFSDVESVSSFEIRTLKKQLEASSFSRMRRSRTDSGSSESTWDMWNQRLLEIEKEAAQRYHSKNKNCGEMGRKERDVDEESMFSDSSSFYNFCQKNKDKLTPLERWKVKRIQFGFHKKDLEPSSSAPSPAEDGSQAGGEGTEGKSLSDIDLTAYQAWKMKRQKKVGSESSKEEFAEFAKTEDSASAKKKQRRVELLERSRKILEESQSMCSWETDSTVSGSIPLSAFWPSAPSASGADDAASALSMQTNHSSLSQTRSSMGAMQPQMPSIPLPNLPVGPGDTISMASIQNWIANVVSETIAQKQNEIMMLSRPSSAMASLSGDLGRRDDDKVSLLSAQSGSSLAASQLRQQDLRRAESQSVLSCNTSVSTRTEETTSNMKITQTSKPLYSLFADDVDLKKLRRKEKEMQMEMREKMSDYQIEKVIRDNKRSTLFKKKVTKGEESEDHRDSATNSHRRPLQADFDRTGTVFDLSGQPANSGPPESETENDITKWLSGLKAQREPPSYDQTEKAREKFSRSSKVRQMDSETSSYRFSRSQREELDSCSSYESKGDSLRTMSRFSSASEKEDKKMYKFTRSRVSQTSSRENSPELHVFSQSPEPPFDSESPESSTQSRVRSHHVEACEEEARSDMSEFGAKRKFTQSFSKSEEDGKKEAKVEQSEERFASRQFSQYRRSTRKEEEEEMDDDAIIAAWRSRLEETTAKLQRRREE</sequence>
<feature type="region of interest" description="Disordered" evidence="2">
    <location>
        <begin position="880"/>
        <end position="1130"/>
    </location>
</feature>
<feature type="region of interest" description="Disordered" evidence="2">
    <location>
        <begin position="377"/>
        <end position="449"/>
    </location>
</feature>
<dbReference type="Pfam" id="PF00782">
    <property type="entry name" value="DSPc"/>
    <property type="match status" value="1"/>
</dbReference>
<name>A0A7K8ZXS0_9PASS</name>
<feature type="compositionally biased region" description="Basic and acidic residues" evidence="2">
    <location>
        <begin position="1064"/>
        <end position="1077"/>
    </location>
</feature>
<gene>
    <name evidence="5" type="primary">Dusp27</name>
    <name evidence="5" type="ORF">GRAVAR_R01579</name>
</gene>
<dbReference type="Gene3D" id="3.90.190.10">
    <property type="entry name" value="Protein tyrosine phosphatase superfamily"/>
    <property type="match status" value="1"/>
</dbReference>
<comment type="similarity">
    <text evidence="1">Belongs to the protein-tyrosine phosphatase family. Non-receptor class dual specificity subfamily.</text>
</comment>
<feature type="compositionally biased region" description="Acidic residues" evidence="2">
    <location>
        <begin position="399"/>
        <end position="408"/>
    </location>
</feature>
<feature type="domain" description="Tyrosine specific protein phosphatases" evidence="4">
    <location>
        <begin position="204"/>
        <end position="262"/>
    </location>
</feature>
<dbReference type="InterPro" id="IPR029021">
    <property type="entry name" value="Prot-tyrosine_phosphatase-like"/>
</dbReference>